<organism evidence="2 3">
    <name type="scientific">Nephila pilipes</name>
    <name type="common">Giant wood spider</name>
    <name type="synonym">Nephila maculata</name>
    <dbReference type="NCBI Taxonomy" id="299642"/>
    <lineage>
        <taxon>Eukaryota</taxon>
        <taxon>Metazoa</taxon>
        <taxon>Ecdysozoa</taxon>
        <taxon>Arthropoda</taxon>
        <taxon>Chelicerata</taxon>
        <taxon>Arachnida</taxon>
        <taxon>Araneae</taxon>
        <taxon>Araneomorphae</taxon>
        <taxon>Entelegynae</taxon>
        <taxon>Araneoidea</taxon>
        <taxon>Nephilidae</taxon>
        <taxon>Nephila</taxon>
    </lineage>
</organism>
<protein>
    <submittedName>
        <fullName evidence="2">Uncharacterized protein</fullName>
    </submittedName>
</protein>
<dbReference type="EMBL" id="BMAW01037509">
    <property type="protein sequence ID" value="GFU48743.1"/>
    <property type="molecule type" value="Genomic_DNA"/>
</dbReference>
<evidence type="ECO:0000313" key="3">
    <source>
        <dbReference type="Proteomes" id="UP000887013"/>
    </source>
</evidence>
<accession>A0A8X6R0T8</accession>
<dbReference type="Proteomes" id="UP000887013">
    <property type="component" value="Unassembled WGS sequence"/>
</dbReference>
<comment type="caution">
    <text evidence="2">The sequence shown here is derived from an EMBL/GenBank/DDBJ whole genome shotgun (WGS) entry which is preliminary data.</text>
</comment>
<dbReference type="AlphaFoldDB" id="A0A8X6R0T8"/>
<name>A0A8X6R0T8_NEPPI</name>
<proteinExistence type="predicted"/>
<keyword evidence="3" id="KW-1185">Reference proteome</keyword>
<feature type="region of interest" description="Disordered" evidence="1">
    <location>
        <begin position="108"/>
        <end position="166"/>
    </location>
</feature>
<gene>
    <name evidence="2" type="ORF">NPIL_165871</name>
</gene>
<evidence type="ECO:0000256" key="1">
    <source>
        <dbReference type="SAM" id="MobiDB-lite"/>
    </source>
</evidence>
<evidence type="ECO:0000313" key="2">
    <source>
        <dbReference type="EMBL" id="GFU48743.1"/>
    </source>
</evidence>
<reference evidence="2" key="1">
    <citation type="submission" date="2020-08" db="EMBL/GenBank/DDBJ databases">
        <title>Multicomponent nature underlies the extraordinary mechanical properties of spider dragline silk.</title>
        <authorList>
            <person name="Kono N."/>
            <person name="Nakamura H."/>
            <person name="Mori M."/>
            <person name="Yoshida Y."/>
            <person name="Ohtoshi R."/>
            <person name="Malay A.D."/>
            <person name="Moran D.A.P."/>
            <person name="Tomita M."/>
            <person name="Numata K."/>
            <person name="Arakawa K."/>
        </authorList>
    </citation>
    <scope>NUCLEOTIDE SEQUENCE</scope>
</reference>
<sequence length="166" mass="19672">MDTTEEDKNTERCFQRALKEKQYSELLSNYLKHKVYKSNTPARKDNVQKRQELDDKIRKDLIMKIELEEDLKRIICPKHCDSHQIANEIDEEICPRFEKLMPNYTNSGTKIKASDREGFKSPTKNSKQIRKEKFKIPTSNQFEVLTKEKEDEPAPTLTTEKEKLHQ</sequence>